<organism evidence="1 2">
    <name type="scientific">Faecalibacterium prausnitzii</name>
    <dbReference type="NCBI Taxonomy" id="853"/>
    <lineage>
        <taxon>Bacteria</taxon>
        <taxon>Bacillati</taxon>
        <taxon>Bacillota</taxon>
        <taxon>Clostridia</taxon>
        <taxon>Eubacteriales</taxon>
        <taxon>Oscillospiraceae</taxon>
        <taxon>Faecalibacterium</taxon>
    </lineage>
</organism>
<reference evidence="1" key="1">
    <citation type="submission" date="2021-02" db="EMBL/GenBank/DDBJ databases">
        <title>Infant gut strain persistence is associated with maternal origin, phylogeny, and functional potential including surface adhesion and iron acquisition.</title>
        <authorList>
            <person name="Lou Y.C."/>
        </authorList>
    </citation>
    <scope>NUCLEOTIDE SEQUENCE</scope>
    <source>
        <strain evidence="1">L2_039_000G1_dasL2_039_000G1_maxbin2.maxbin.077</strain>
    </source>
</reference>
<dbReference type="AlphaFoldDB" id="A0A9E1GKT0"/>
<proteinExistence type="predicted"/>
<protein>
    <submittedName>
        <fullName evidence="1">Uncharacterized protein</fullName>
    </submittedName>
</protein>
<evidence type="ECO:0000313" key="2">
    <source>
        <dbReference type="Proteomes" id="UP000811365"/>
    </source>
</evidence>
<accession>A0A9E1GKT0</accession>
<dbReference type="EMBL" id="JAGZYH010000029">
    <property type="protein sequence ID" value="MBS6622207.1"/>
    <property type="molecule type" value="Genomic_DNA"/>
</dbReference>
<sequence length="132" mass="14963">MRFFVTAKLADGIDLGKKLLGERKKAAVQQERSAIFSCVAQGFWRGGGIPFLNPVRFFRTCNVTTYCIGKCYGIKKIGNQDTFETIRFAQNKTPQRFQKRVLLSSVPEGVAQLPMLKLSVEKHLGFSHWFES</sequence>
<comment type="caution">
    <text evidence="1">The sequence shown here is derived from an EMBL/GenBank/DDBJ whole genome shotgun (WGS) entry which is preliminary data.</text>
</comment>
<dbReference type="Proteomes" id="UP000811365">
    <property type="component" value="Unassembled WGS sequence"/>
</dbReference>
<evidence type="ECO:0000313" key="1">
    <source>
        <dbReference type="EMBL" id="MBS6622207.1"/>
    </source>
</evidence>
<gene>
    <name evidence="1" type="ORF">KH315_08625</name>
</gene>
<name>A0A9E1GKT0_9FIRM</name>